<dbReference type="InterPro" id="IPR004617">
    <property type="entry name" value="ApaH"/>
</dbReference>
<evidence type="ECO:0000313" key="8">
    <source>
        <dbReference type="Proteomes" id="UP000229329"/>
    </source>
</evidence>
<dbReference type="CDD" id="cd07422">
    <property type="entry name" value="MPP_ApaH"/>
    <property type="match status" value="1"/>
</dbReference>
<dbReference type="EC" id="3.6.1.41" evidence="5"/>
<comment type="similarity">
    <text evidence="2 5">Belongs to the Ap4A hydrolase family.</text>
</comment>
<dbReference type="RefSeq" id="WP_100288835.1">
    <property type="nucleotide sequence ID" value="NZ_PHHA01000016.1"/>
</dbReference>
<proteinExistence type="inferred from homology"/>
<dbReference type="InterPro" id="IPR004843">
    <property type="entry name" value="Calcineurin-like_PHP"/>
</dbReference>
<dbReference type="InterPro" id="IPR029052">
    <property type="entry name" value="Metallo-depent_PP-like"/>
</dbReference>
<comment type="function">
    <text evidence="1 5">Hydrolyzes diadenosine 5',5'''-P1,P4-tetraphosphate to yield ADP.</text>
</comment>
<dbReference type="HAMAP" id="MF_00199">
    <property type="entry name" value="ApaH"/>
    <property type="match status" value="1"/>
</dbReference>
<dbReference type="Gene3D" id="3.60.21.10">
    <property type="match status" value="1"/>
</dbReference>
<dbReference type="NCBIfam" id="TIGR00668">
    <property type="entry name" value="apaH"/>
    <property type="match status" value="1"/>
</dbReference>
<dbReference type="PANTHER" id="PTHR40942">
    <property type="match status" value="1"/>
</dbReference>
<dbReference type="EMBL" id="PHHA01000016">
    <property type="protein sequence ID" value="PJG85279.1"/>
    <property type="molecule type" value="Genomic_DNA"/>
</dbReference>
<comment type="catalytic activity">
    <reaction evidence="4 5">
        <text>P(1),P(4)-bis(5'-adenosyl) tetraphosphate + H2O = 2 ADP + 2 H(+)</text>
        <dbReference type="Rhea" id="RHEA:24252"/>
        <dbReference type="ChEBI" id="CHEBI:15377"/>
        <dbReference type="ChEBI" id="CHEBI:15378"/>
        <dbReference type="ChEBI" id="CHEBI:58141"/>
        <dbReference type="ChEBI" id="CHEBI:456216"/>
        <dbReference type="EC" id="3.6.1.41"/>
    </reaction>
</comment>
<dbReference type="PIRSF" id="PIRSF000903">
    <property type="entry name" value="B5n-ttraPtase_sm"/>
    <property type="match status" value="1"/>
</dbReference>
<evidence type="ECO:0000256" key="3">
    <source>
        <dbReference type="ARBA" id="ARBA00022801"/>
    </source>
</evidence>
<dbReference type="GO" id="GO:0008803">
    <property type="term" value="F:bis(5'-nucleosyl)-tetraphosphatase (symmetrical) activity"/>
    <property type="evidence" value="ECO:0007669"/>
    <property type="project" value="UniProtKB-UniRule"/>
</dbReference>
<evidence type="ECO:0000256" key="2">
    <source>
        <dbReference type="ARBA" id="ARBA00005419"/>
    </source>
</evidence>
<dbReference type="SUPFAM" id="SSF56300">
    <property type="entry name" value="Metallo-dependent phosphatases"/>
    <property type="match status" value="1"/>
</dbReference>
<dbReference type="Proteomes" id="UP000229329">
    <property type="component" value="Unassembled WGS sequence"/>
</dbReference>
<organism evidence="7 8">
    <name type="scientific">Conservatibacter flavescens</name>
    <dbReference type="NCBI Taxonomy" id="28161"/>
    <lineage>
        <taxon>Bacteria</taxon>
        <taxon>Pseudomonadati</taxon>
        <taxon>Pseudomonadota</taxon>
        <taxon>Gammaproteobacteria</taxon>
        <taxon>Pasteurellales</taxon>
        <taxon>Pasteurellaceae</taxon>
        <taxon>Conservatibacter</taxon>
    </lineage>
</organism>
<evidence type="ECO:0000313" key="7">
    <source>
        <dbReference type="EMBL" id="PJG85279.1"/>
    </source>
</evidence>
<sequence length="276" mass="31487">MATYIVGDLHGCFDELQLLLDKVNFNPSQDVLYCTGDLVARGNKSLECLRFIKSLAGSAKIVLGNHDLHLLATALGIKKIKARDRVDSIFASPDFHALIDWLRRQPLLIHNAEQNFVLAHAGISPDWDLATAKACATEVEQVLQFGNYYDLIENMYDNHPERWSPDLQGIERLRYSINAFTRMRFCYWDHRLDFACKAPINQAPPELTAWFNLSNPLYKTTNIIFGHWASLVDSPTPENIYALDTGCVWGNRLTLLRWEDKHYFTQPALKSAVDFA</sequence>
<evidence type="ECO:0000256" key="4">
    <source>
        <dbReference type="ARBA" id="ARBA00049417"/>
    </source>
</evidence>
<dbReference type="AlphaFoldDB" id="A0A2M8S2A5"/>
<evidence type="ECO:0000256" key="5">
    <source>
        <dbReference type="HAMAP-Rule" id="MF_00199"/>
    </source>
</evidence>
<dbReference type="OrthoDB" id="9807890at2"/>
<feature type="domain" description="Calcineurin-like phosphoesterase" evidence="6">
    <location>
        <begin position="3"/>
        <end position="140"/>
    </location>
</feature>
<keyword evidence="3 5" id="KW-0378">Hydrolase</keyword>
<comment type="caution">
    <text evidence="7">The sequence shown here is derived from an EMBL/GenBank/DDBJ whole genome shotgun (WGS) entry which is preliminary data.</text>
</comment>
<dbReference type="Pfam" id="PF00149">
    <property type="entry name" value="Metallophos"/>
    <property type="match status" value="1"/>
</dbReference>
<protein>
    <recommendedName>
        <fullName evidence="5">Bis(5'-nucleosyl)-tetraphosphatase, symmetrical</fullName>
        <ecNumber evidence="5">3.6.1.41</ecNumber>
    </recommendedName>
    <alternativeName>
        <fullName evidence="5">Ap4A hydrolase</fullName>
    </alternativeName>
    <alternativeName>
        <fullName evidence="5">Diadenosine 5',5'''-P1,P4-tetraphosphate pyrophosphohydrolase</fullName>
    </alternativeName>
    <alternativeName>
        <fullName evidence="5">Diadenosine tetraphosphatase</fullName>
    </alternativeName>
</protein>
<dbReference type="PANTHER" id="PTHR40942:SF4">
    <property type="entry name" value="CYTOCHROME C5"/>
    <property type="match status" value="1"/>
</dbReference>
<gene>
    <name evidence="5 7" type="primary">apaH</name>
    <name evidence="7" type="ORF">CVP05_06850</name>
</gene>
<name>A0A2M8S2A5_9PAST</name>
<evidence type="ECO:0000256" key="1">
    <source>
        <dbReference type="ARBA" id="ARBA00003413"/>
    </source>
</evidence>
<accession>A0A2M8S2A5</accession>
<evidence type="ECO:0000259" key="6">
    <source>
        <dbReference type="Pfam" id="PF00149"/>
    </source>
</evidence>
<dbReference type="NCBIfam" id="NF001204">
    <property type="entry name" value="PRK00166.1"/>
    <property type="match status" value="1"/>
</dbReference>
<reference evidence="7 8" key="1">
    <citation type="submission" date="2017-11" db="EMBL/GenBank/DDBJ databases">
        <title>Reclassification of Bisgaard taxon 7 as Conservatibacter flavescens gen. nov., sp. nov.</title>
        <authorList>
            <person name="Christensen H."/>
        </authorList>
    </citation>
    <scope>NUCLEOTIDE SEQUENCE [LARGE SCALE GENOMIC DNA]</scope>
    <source>
        <strain evidence="7 8">7_4</strain>
    </source>
</reference>
<keyword evidence="8" id="KW-1185">Reference proteome</keyword>